<dbReference type="AlphaFoldDB" id="A0AB39BE85"/>
<accession>A0AB39BE85</accession>
<dbReference type="EMBL" id="CP162511">
    <property type="protein sequence ID" value="XDI04774.1"/>
    <property type="molecule type" value="Genomic_DNA"/>
</dbReference>
<sequence length="204" mass="22809">MKVTEAAAQLGVSPRRVRALIADGRIRAHRVGVGWEIDGLAPSKERRALSVRSWLMLGRAVRSRALVGLSGHDRMRTAERIRRLRESDRPSRLLADWRPADAPAELYLDSLTARADRADDDYIRAALQRGPEYLRSRFDLAEVVASERAIRGESREELAERASVSARLVKNIESSQPLTSPGEVRRVLRALDIEPTALPDMVLS</sequence>
<dbReference type="InterPro" id="IPR010093">
    <property type="entry name" value="SinI_DNA-bd"/>
</dbReference>
<dbReference type="NCBIfam" id="TIGR01764">
    <property type="entry name" value="excise"/>
    <property type="match status" value="1"/>
</dbReference>
<dbReference type="CDD" id="cd00093">
    <property type="entry name" value="HTH_XRE"/>
    <property type="match status" value="1"/>
</dbReference>
<dbReference type="InterPro" id="IPR001387">
    <property type="entry name" value="Cro/C1-type_HTH"/>
</dbReference>
<dbReference type="GO" id="GO:0003677">
    <property type="term" value="F:DNA binding"/>
    <property type="evidence" value="ECO:0007669"/>
    <property type="project" value="UniProtKB-KW"/>
</dbReference>
<evidence type="ECO:0000259" key="1">
    <source>
        <dbReference type="PROSITE" id="PS50943"/>
    </source>
</evidence>
<evidence type="ECO:0000313" key="2">
    <source>
        <dbReference type="EMBL" id="XDI04774.1"/>
    </source>
</evidence>
<dbReference type="SUPFAM" id="SSF47413">
    <property type="entry name" value="lambda repressor-like DNA-binding domains"/>
    <property type="match status" value="1"/>
</dbReference>
<dbReference type="PROSITE" id="PS50943">
    <property type="entry name" value="HTH_CROC1"/>
    <property type="match status" value="1"/>
</dbReference>
<keyword evidence="2" id="KW-0238">DNA-binding</keyword>
<dbReference type="Gene3D" id="1.10.260.40">
    <property type="entry name" value="lambda repressor-like DNA-binding domains"/>
    <property type="match status" value="1"/>
</dbReference>
<dbReference type="InterPro" id="IPR041657">
    <property type="entry name" value="HTH_17"/>
</dbReference>
<feature type="domain" description="HTH cro/C1-type" evidence="1">
    <location>
        <begin position="144"/>
        <end position="198"/>
    </location>
</feature>
<dbReference type="Pfam" id="PF12728">
    <property type="entry name" value="HTH_17"/>
    <property type="match status" value="1"/>
</dbReference>
<dbReference type="InterPro" id="IPR010982">
    <property type="entry name" value="Lambda_DNA-bd_dom_sf"/>
</dbReference>
<protein>
    <submittedName>
        <fullName evidence="2">Excisionase family DNA-binding protein</fullName>
    </submittedName>
</protein>
<dbReference type="RefSeq" id="WP_368497181.1">
    <property type="nucleotide sequence ID" value="NZ_CP162511.1"/>
</dbReference>
<reference evidence="2" key="1">
    <citation type="submission" date="2024-05" db="EMBL/GenBank/DDBJ databases">
        <title>Herbiconiux sp. A18JL235.</title>
        <authorList>
            <person name="Zhang G."/>
        </authorList>
    </citation>
    <scope>NUCLEOTIDE SEQUENCE</scope>
    <source>
        <strain evidence="2">A18JL235</strain>
    </source>
</reference>
<organism evidence="2">
    <name type="scientific">Herbiconiux sp. A18JL235</name>
    <dbReference type="NCBI Taxonomy" id="3152363"/>
    <lineage>
        <taxon>Bacteria</taxon>
        <taxon>Bacillati</taxon>
        <taxon>Actinomycetota</taxon>
        <taxon>Actinomycetes</taxon>
        <taxon>Micrococcales</taxon>
        <taxon>Microbacteriaceae</taxon>
        <taxon>Herbiconiux</taxon>
    </lineage>
</organism>
<name>A0AB39BE85_9MICO</name>
<dbReference type="SMART" id="SM00530">
    <property type="entry name" value="HTH_XRE"/>
    <property type="match status" value="1"/>
</dbReference>
<gene>
    <name evidence="2" type="ORF">ABFY20_15725</name>
</gene>
<proteinExistence type="predicted"/>